<evidence type="ECO:0000259" key="6">
    <source>
        <dbReference type="Pfam" id="PF01509"/>
    </source>
</evidence>
<protein>
    <recommendedName>
        <fullName evidence="5">tRNA pseudouridine synthase B</fullName>
        <ecNumber evidence="5">5.4.99.25</ecNumber>
    </recommendedName>
    <alternativeName>
        <fullName evidence="5">tRNA pseudouridine(55) synthase</fullName>
        <shortName evidence="5">Psi55 synthase</shortName>
    </alternativeName>
    <alternativeName>
        <fullName evidence="5">tRNA pseudouridylate synthase</fullName>
    </alternativeName>
    <alternativeName>
        <fullName evidence="5">tRNA-uridine isomerase</fullName>
    </alternativeName>
</protein>
<dbReference type="PANTHER" id="PTHR13767:SF2">
    <property type="entry name" value="PSEUDOURIDYLATE SYNTHASE TRUB1"/>
    <property type="match status" value="1"/>
</dbReference>
<dbReference type="Pfam" id="PF16198">
    <property type="entry name" value="TruB_C_2"/>
    <property type="match status" value="1"/>
</dbReference>
<dbReference type="EC" id="5.4.99.25" evidence="5"/>
<dbReference type="CDD" id="cd02573">
    <property type="entry name" value="PseudoU_synth_EcTruB"/>
    <property type="match status" value="1"/>
</dbReference>
<feature type="domain" description="tRNA pseudouridylate synthase B C-terminal" evidence="7">
    <location>
        <begin position="203"/>
        <end position="243"/>
    </location>
</feature>
<dbReference type="InterPro" id="IPR002501">
    <property type="entry name" value="PsdUridine_synth_N"/>
</dbReference>
<name>A0A174NPB8_BACUN</name>
<dbReference type="PANTHER" id="PTHR13767">
    <property type="entry name" value="TRNA-PSEUDOURIDINE SYNTHASE"/>
    <property type="match status" value="1"/>
</dbReference>
<dbReference type="InterPro" id="IPR032819">
    <property type="entry name" value="TruB_C"/>
</dbReference>
<evidence type="ECO:0000256" key="2">
    <source>
        <dbReference type="ARBA" id="ARBA00005642"/>
    </source>
</evidence>
<dbReference type="NCBIfam" id="TIGR00431">
    <property type="entry name" value="TruB"/>
    <property type="match status" value="1"/>
</dbReference>
<keyword evidence="3 5" id="KW-0819">tRNA processing</keyword>
<dbReference type="Pfam" id="PF01509">
    <property type="entry name" value="TruB_N"/>
    <property type="match status" value="1"/>
</dbReference>
<dbReference type="Gene3D" id="3.30.2350.10">
    <property type="entry name" value="Pseudouridine synthase"/>
    <property type="match status" value="1"/>
</dbReference>
<dbReference type="InterPro" id="IPR014780">
    <property type="entry name" value="tRNA_psdUridine_synth_TruB"/>
</dbReference>
<accession>A0A174NPB8</accession>
<evidence type="ECO:0000259" key="7">
    <source>
        <dbReference type="Pfam" id="PF16198"/>
    </source>
</evidence>
<evidence type="ECO:0000256" key="4">
    <source>
        <dbReference type="ARBA" id="ARBA00023235"/>
    </source>
</evidence>
<dbReference type="Proteomes" id="UP000095419">
    <property type="component" value="Unassembled WGS sequence"/>
</dbReference>
<dbReference type="EMBL" id="CYZF01000014">
    <property type="protein sequence ID" value="CUP50572.1"/>
    <property type="molecule type" value="Genomic_DNA"/>
</dbReference>
<sequence>MYHFIPLPIGEGSRERPMNFKEGEVLYFNKPLGWTSFKVVGHARYHICRRIKEKKLKVGHAGTLDPLATGVMIVCTGKATKRIEEFQYHTKEYVATIRLGATTPSYDLEHEIDATYPTEHITRGLVDETLKKFIGEIQQVPPAFSACMVNGKRAYDLARKGEEVELKPKLLVIDEIELLDDGLGIAEPWIKVRVVCSKGTYIRALARDIGEALQSGAHLTALERTRVGDVRLADCLNPLDFKEWIEAQEIDI</sequence>
<gene>
    <name evidence="5 8" type="primary">truB</name>
    <name evidence="8" type="ORF">ERS417307_03815</name>
</gene>
<dbReference type="HAMAP" id="MF_01080">
    <property type="entry name" value="TruB_bact"/>
    <property type="match status" value="1"/>
</dbReference>
<dbReference type="GO" id="GO:0160148">
    <property type="term" value="F:tRNA pseudouridine(55) synthase activity"/>
    <property type="evidence" value="ECO:0007669"/>
    <property type="project" value="UniProtKB-EC"/>
</dbReference>
<dbReference type="GO" id="GO:1990481">
    <property type="term" value="P:mRNA pseudouridine synthesis"/>
    <property type="evidence" value="ECO:0007669"/>
    <property type="project" value="TreeGrafter"/>
</dbReference>
<comment type="function">
    <text evidence="5">Responsible for synthesis of pseudouridine from uracil-55 in the psi GC loop of transfer RNAs.</text>
</comment>
<keyword evidence="8" id="KW-0456">Lyase</keyword>
<dbReference type="GO" id="GO:0031119">
    <property type="term" value="P:tRNA pseudouridine synthesis"/>
    <property type="evidence" value="ECO:0007669"/>
    <property type="project" value="UniProtKB-UniRule"/>
</dbReference>
<evidence type="ECO:0000256" key="5">
    <source>
        <dbReference type="HAMAP-Rule" id="MF_01080"/>
    </source>
</evidence>
<dbReference type="SUPFAM" id="SSF55120">
    <property type="entry name" value="Pseudouridine synthase"/>
    <property type="match status" value="1"/>
</dbReference>
<comment type="catalytic activity">
    <reaction evidence="1 5">
        <text>uridine(55) in tRNA = pseudouridine(55) in tRNA</text>
        <dbReference type="Rhea" id="RHEA:42532"/>
        <dbReference type="Rhea" id="RHEA-COMP:10101"/>
        <dbReference type="Rhea" id="RHEA-COMP:10102"/>
        <dbReference type="ChEBI" id="CHEBI:65314"/>
        <dbReference type="ChEBI" id="CHEBI:65315"/>
        <dbReference type="EC" id="5.4.99.25"/>
    </reaction>
</comment>
<organism evidence="8 9">
    <name type="scientific">Bacteroides uniformis</name>
    <dbReference type="NCBI Taxonomy" id="820"/>
    <lineage>
        <taxon>Bacteria</taxon>
        <taxon>Pseudomonadati</taxon>
        <taxon>Bacteroidota</taxon>
        <taxon>Bacteroidia</taxon>
        <taxon>Bacteroidales</taxon>
        <taxon>Bacteroidaceae</taxon>
        <taxon>Bacteroides</taxon>
    </lineage>
</organism>
<evidence type="ECO:0000256" key="3">
    <source>
        <dbReference type="ARBA" id="ARBA00022694"/>
    </source>
</evidence>
<evidence type="ECO:0000313" key="8">
    <source>
        <dbReference type="EMBL" id="CUP50572.1"/>
    </source>
</evidence>
<evidence type="ECO:0000313" key="9">
    <source>
        <dbReference type="Proteomes" id="UP000095419"/>
    </source>
</evidence>
<dbReference type="GO" id="GO:0016829">
    <property type="term" value="F:lyase activity"/>
    <property type="evidence" value="ECO:0007669"/>
    <property type="project" value="UniProtKB-KW"/>
</dbReference>
<dbReference type="GO" id="GO:0003723">
    <property type="term" value="F:RNA binding"/>
    <property type="evidence" value="ECO:0007669"/>
    <property type="project" value="InterPro"/>
</dbReference>
<proteinExistence type="inferred from homology"/>
<evidence type="ECO:0000256" key="1">
    <source>
        <dbReference type="ARBA" id="ARBA00000385"/>
    </source>
</evidence>
<comment type="similarity">
    <text evidence="2 5">Belongs to the pseudouridine synthase TruB family. Type 1 subfamily.</text>
</comment>
<reference evidence="8 9" key="1">
    <citation type="submission" date="2015-09" db="EMBL/GenBank/DDBJ databases">
        <authorList>
            <consortium name="Pathogen Informatics"/>
        </authorList>
    </citation>
    <scope>NUCLEOTIDE SEQUENCE [LARGE SCALE GENOMIC DNA]</scope>
    <source>
        <strain evidence="8 9">2789STDY5608791</strain>
    </source>
</reference>
<feature type="active site" description="Nucleophile" evidence="5">
    <location>
        <position position="65"/>
    </location>
</feature>
<feature type="domain" description="Pseudouridine synthase II N-terminal" evidence="6">
    <location>
        <begin position="50"/>
        <end position="202"/>
    </location>
</feature>
<keyword evidence="4 5" id="KW-0413">Isomerase</keyword>
<dbReference type="InterPro" id="IPR020103">
    <property type="entry name" value="PsdUridine_synth_cat_dom_sf"/>
</dbReference>
<dbReference type="AlphaFoldDB" id="A0A174NPB8"/>